<accession>A0ABQ4DI16</accession>
<dbReference type="InterPro" id="IPR023833">
    <property type="entry name" value="Signal_pept_SipW-depend-type"/>
</dbReference>
<name>A0ABQ4DI16_9CELL</name>
<evidence type="ECO:0000313" key="2">
    <source>
        <dbReference type="Proteomes" id="UP000614741"/>
    </source>
</evidence>
<reference evidence="1 2" key="1">
    <citation type="submission" date="2021-01" db="EMBL/GenBank/DDBJ databases">
        <title>Whole genome shotgun sequence of Cellulomonas phragmiteti NBRC 110785.</title>
        <authorList>
            <person name="Komaki H."/>
            <person name="Tamura T."/>
        </authorList>
    </citation>
    <scope>NUCLEOTIDE SEQUENCE [LARGE SCALE GENOMIC DNA]</scope>
    <source>
        <strain evidence="1 2">NBRC 110785</strain>
    </source>
</reference>
<comment type="caution">
    <text evidence="1">The sequence shown here is derived from an EMBL/GenBank/DDBJ whole genome shotgun (WGS) entry which is preliminary data.</text>
</comment>
<organism evidence="1 2">
    <name type="scientific">Cellulomonas phragmiteti</name>
    <dbReference type="NCBI Taxonomy" id="478780"/>
    <lineage>
        <taxon>Bacteria</taxon>
        <taxon>Bacillati</taxon>
        <taxon>Actinomycetota</taxon>
        <taxon>Actinomycetes</taxon>
        <taxon>Micrococcales</taxon>
        <taxon>Cellulomonadaceae</taxon>
        <taxon>Cellulomonas</taxon>
    </lineage>
</organism>
<gene>
    <name evidence="1" type="ORF">Cph01nite_07570</name>
</gene>
<dbReference type="RefSeq" id="WP_203671274.1">
    <property type="nucleotide sequence ID" value="NZ_BONP01000003.1"/>
</dbReference>
<dbReference type="EMBL" id="BONP01000003">
    <property type="protein sequence ID" value="GIG38995.1"/>
    <property type="molecule type" value="Genomic_DNA"/>
</dbReference>
<keyword evidence="2" id="KW-1185">Reference proteome</keyword>
<dbReference type="NCBIfam" id="TIGR04088">
    <property type="entry name" value="cognate_SipW"/>
    <property type="match status" value="1"/>
</dbReference>
<sequence>MTVTWARTRARLASLPTLAVVALTVGAALVLGVVGGGTLALWRDTETVTARMPVGVVVFGVGAPAPAGTLADYATSPTDTVDFTFGAAAAATLYTTGAVAIPFQVDALAQGHRGLTYTVTRTIAPGGVFADSTVRLVRVASPAACTTSAAGPDTTSSTPVAATYSDTRVLTVEHWCLVATFERMKGTYGNTASVDAGVSTSGGLTAQRATDQDSWSAQVRKTFVPANEPQHRLTLSFTTTRPVP</sequence>
<evidence type="ECO:0000313" key="1">
    <source>
        <dbReference type="EMBL" id="GIG38995.1"/>
    </source>
</evidence>
<dbReference type="Proteomes" id="UP000614741">
    <property type="component" value="Unassembled WGS sequence"/>
</dbReference>
<evidence type="ECO:0008006" key="3">
    <source>
        <dbReference type="Google" id="ProtNLM"/>
    </source>
</evidence>
<protein>
    <recommendedName>
        <fullName evidence="3">SipW-cognate class signal peptide</fullName>
    </recommendedName>
</protein>
<proteinExistence type="predicted"/>